<reference evidence="2 3" key="1">
    <citation type="journal article" date="2017" name="BMC Biol.">
        <title>Genomic innovations, transcriptional plasticity and gene loss underlying the evolution and divergence of two highly polyphagous and invasive Helicoverpa pest species.</title>
        <authorList>
            <person name="Pearce S.L."/>
            <person name="Clarke D.F."/>
            <person name="East P.D."/>
            <person name="Elfekih S."/>
            <person name="Gordon K.H."/>
            <person name="Jermiin L.S."/>
            <person name="McGaughran A."/>
            <person name="Oakeshott J.G."/>
            <person name="Papanikolaou A."/>
            <person name="Perera O.P."/>
            <person name="Rane R.V."/>
            <person name="Richards S."/>
            <person name="Tay W.T."/>
            <person name="Walsh T.K."/>
            <person name="Anderson A."/>
            <person name="Anderson C.J."/>
            <person name="Asgari S."/>
            <person name="Board P.G."/>
            <person name="Bretschneider A."/>
            <person name="Campbell P.M."/>
            <person name="Chertemps T."/>
            <person name="Christeller J.T."/>
            <person name="Coppin C.W."/>
            <person name="Downes S.J."/>
            <person name="Duan G."/>
            <person name="Farnsworth C.A."/>
            <person name="Good R.T."/>
            <person name="Han L.B."/>
            <person name="Han Y.C."/>
            <person name="Hatje K."/>
            <person name="Horne I."/>
            <person name="Huang Y.P."/>
            <person name="Hughes D.S."/>
            <person name="Jacquin-Joly E."/>
            <person name="James W."/>
            <person name="Jhangiani S."/>
            <person name="Kollmar M."/>
            <person name="Kuwar S.S."/>
            <person name="Li S."/>
            <person name="Liu N.Y."/>
            <person name="Maibeche M.T."/>
            <person name="Miller J.R."/>
            <person name="Montagne N."/>
            <person name="Perry T."/>
            <person name="Qu J."/>
            <person name="Song S.V."/>
            <person name="Sutton G.G."/>
            <person name="Vogel H."/>
            <person name="Walenz B.P."/>
            <person name="Xu W."/>
            <person name="Zhang H.J."/>
            <person name="Zou Z."/>
            <person name="Batterham P."/>
            <person name="Edwards O.R."/>
            <person name="Feyereisen R."/>
            <person name="Gibbs R.A."/>
            <person name="Heckel D.G."/>
            <person name="McGrath A."/>
            <person name="Robin C."/>
            <person name="Scherer S.E."/>
            <person name="Worley K.C."/>
            <person name="Wu Y.D."/>
        </authorList>
    </citation>
    <scope>NUCLEOTIDE SEQUENCE [LARGE SCALE GENOMIC DNA]</scope>
    <source>
        <strain evidence="2">Harm_GR_Male_#8</strain>
        <tissue evidence="2">Whole organism</tissue>
    </source>
</reference>
<dbReference type="AlphaFoldDB" id="A0A2W1BCQ6"/>
<feature type="region of interest" description="Disordered" evidence="1">
    <location>
        <begin position="91"/>
        <end position="130"/>
    </location>
</feature>
<feature type="compositionally biased region" description="Low complexity" evidence="1">
    <location>
        <begin position="100"/>
        <end position="111"/>
    </location>
</feature>
<name>A0A2W1BCQ6_HELAM</name>
<dbReference type="EMBL" id="KZ150274">
    <property type="protein sequence ID" value="PZC71655.1"/>
    <property type="molecule type" value="Genomic_DNA"/>
</dbReference>
<keyword evidence="3" id="KW-1185">Reference proteome</keyword>
<dbReference type="Proteomes" id="UP000249218">
    <property type="component" value="Unassembled WGS sequence"/>
</dbReference>
<evidence type="ECO:0000256" key="1">
    <source>
        <dbReference type="SAM" id="MobiDB-lite"/>
    </source>
</evidence>
<organism evidence="2 3">
    <name type="scientific">Helicoverpa armigera</name>
    <name type="common">Cotton bollworm</name>
    <name type="synonym">Heliothis armigera</name>
    <dbReference type="NCBI Taxonomy" id="29058"/>
    <lineage>
        <taxon>Eukaryota</taxon>
        <taxon>Metazoa</taxon>
        <taxon>Ecdysozoa</taxon>
        <taxon>Arthropoda</taxon>
        <taxon>Hexapoda</taxon>
        <taxon>Insecta</taxon>
        <taxon>Pterygota</taxon>
        <taxon>Neoptera</taxon>
        <taxon>Endopterygota</taxon>
        <taxon>Lepidoptera</taxon>
        <taxon>Glossata</taxon>
        <taxon>Ditrysia</taxon>
        <taxon>Noctuoidea</taxon>
        <taxon>Noctuidae</taxon>
        <taxon>Heliothinae</taxon>
        <taxon>Helicoverpa</taxon>
    </lineage>
</organism>
<sequence length="130" mass="14957">MLFKTSRHFRRGRLRENHKSSEIGVGTPTPRERLNGVKTDSTRSIKKRSCDDRRLGGWCEYIAGRPLAGRSSDVQRTTGDFPRDRARRRVVVRGERRAGAEPPANRTRPRAAAPPRPWRPFIKNDVHPTY</sequence>
<feature type="region of interest" description="Disordered" evidence="1">
    <location>
        <begin position="1"/>
        <end position="46"/>
    </location>
</feature>
<gene>
    <name evidence="2" type="primary">HaOG212764</name>
    <name evidence="2" type="ORF">B5X24_HaOG212764</name>
</gene>
<evidence type="ECO:0000313" key="2">
    <source>
        <dbReference type="EMBL" id="PZC71655.1"/>
    </source>
</evidence>
<protein>
    <submittedName>
        <fullName evidence="2">Uncharacterized protein</fullName>
    </submittedName>
</protein>
<feature type="compositionally biased region" description="Basic residues" evidence="1">
    <location>
        <begin position="1"/>
        <end position="13"/>
    </location>
</feature>
<evidence type="ECO:0000313" key="3">
    <source>
        <dbReference type="Proteomes" id="UP000249218"/>
    </source>
</evidence>
<accession>A0A2W1BCQ6</accession>
<feature type="compositionally biased region" description="Basic and acidic residues" evidence="1">
    <location>
        <begin position="30"/>
        <end position="46"/>
    </location>
</feature>
<proteinExistence type="predicted"/>